<accession>A0A0J7JWC8</accession>
<proteinExistence type="predicted"/>
<dbReference type="EMBL" id="LBMM01027608">
    <property type="protein sequence ID" value="KMQ82176.1"/>
    <property type="molecule type" value="Genomic_DNA"/>
</dbReference>
<evidence type="ECO:0000313" key="2">
    <source>
        <dbReference type="Proteomes" id="UP000036403"/>
    </source>
</evidence>
<name>A0A0J7JWC8_LASNI</name>
<protein>
    <submittedName>
        <fullName evidence="1">Uncharacterized protein</fullName>
    </submittedName>
</protein>
<keyword evidence="2" id="KW-1185">Reference proteome</keyword>
<sequence length="75" mass="8242">MLPCHNGNYDKWLSFPAALRCMPAQGCTRACVGTESFGLCLVFVTIRPEADARVLIIGCDDDHAPHMRYELDAGT</sequence>
<organism evidence="1 2">
    <name type="scientific">Lasius niger</name>
    <name type="common">Black garden ant</name>
    <dbReference type="NCBI Taxonomy" id="67767"/>
    <lineage>
        <taxon>Eukaryota</taxon>
        <taxon>Metazoa</taxon>
        <taxon>Ecdysozoa</taxon>
        <taxon>Arthropoda</taxon>
        <taxon>Hexapoda</taxon>
        <taxon>Insecta</taxon>
        <taxon>Pterygota</taxon>
        <taxon>Neoptera</taxon>
        <taxon>Endopterygota</taxon>
        <taxon>Hymenoptera</taxon>
        <taxon>Apocrita</taxon>
        <taxon>Aculeata</taxon>
        <taxon>Formicoidea</taxon>
        <taxon>Formicidae</taxon>
        <taxon>Formicinae</taxon>
        <taxon>Lasius</taxon>
        <taxon>Lasius</taxon>
    </lineage>
</organism>
<dbReference type="Proteomes" id="UP000036403">
    <property type="component" value="Unassembled WGS sequence"/>
</dbReference>
<dbReference type="AlphaFoldDB" id="A0A0J7JWC8"/>
<dbReference type="PaxDb" id="67767-A0A0J7JWC8"/>
<gene>
    <name evidence="1" type="ORF">RF55_23907</name>
</gene>
<reference evidence="1 2" key="1">
    <citation type="submission" date="2015-04" db="EMBL/GenBank/DDBJ databases">
        <title>Lasius niger genome sequencing.</title>
        <authorList>
            <person name="Konorov E.A."/>
            <person name="Nikitin M.A."/>
            <person name="Kirill M.V."/>
            <person name="Chang P."/>
        </authorList>
    </citation>
    <scope>NUCLEOTIDE SEQUENCE [LARGE SCALE GENOMIC DNA]</scope>
    <source>
        <tissue evidence="1">Whole</tissue>
    </source>
</reference>
<evidence type="ECO:0000313" key="1">
    <source>
        <dbReference type="EMBL" id="KMQ82176.1"/>
    </source>
</evidence>
<comment type="caution">
    <text evidence="1">The sequence shown here is derived from an EMBL/GenBank/DDBJ whole genome shotgun (WGS) entry which is preliminary data.</text>
</comment>